<name>A0A072V2C6_MEDTR</name>
<reference evidence="3 5" key="2">
    <citation type="journal article" date="2014" name="BMC Genomics">
        <title>An improved genome release (version Mt4.0) for the model legume Medicago truncatula.</title>
        <authorList>
            <person name="Tang H."/>
            <person name="Krishnakumar V."/>
            <person name="Bidwell S."/>
            <person name="Rosen B."/>
            <person name="Chan A."/>
            <person name="Zhou S."/>
            <person name="Gentzbittel L."/>
            <person name="Childs K.L."/>
            <person name="Yandell M."/>
            <person name="Gundlach H."/>
            <person name="Mayer K.F."/>
            <person name="Schwartz D.C."/>
            <person name="Town C.D."/>
        </authorList>
    </citation>
    <scope>GENOME REANNOTATION</scope>
    <source>
        <strain evidence="3">A17</strain>
        <strain evidence="4 5">cv. Jemalong A17</strain>
    </source>
</reference>
<evidence type="ECO:0000313" key="3">
    <source>
        <dbReference type="EMBL" id="KEH35997.1"/>
    </source>
</evidence>
<organism evidence="3 5">
    <name type="scientific">Medicago truncatula</name>
    <name type="common">Barrel medic</name>
    <name type="synonym">Medicago tribuloides</name>
    <dbReference type="NCBI Taxonomy" id="3880"/>
    <lineage>
        <taxon>Eukaryota</taxon>
        <taxon>Viridiplantae</taxon>
        <taxon>Streptophyta</taxon>
        <taxon>Embryophyta</taxon>
        <taxon>Tracheophyta</taxon>
        <taxon>Spermatophyta</taxon>
        <taxon>Magnoliopsida</taxon>
        <taxon>eudicotyledons</taxon>
        <taxon>Gunneridae</taxon>
        <taxon>Pentapetalae</taxon>
        <taxon>rosids</taxon>
        <taxon>fabids</taxon>
        <taxon>Fabales</taxon>
        <taxon>Fabaceae</taxon>
        <taxon>Papilionoideae</taxon>
        <taxon>50 kb inversion clade</taxon>
        <taxon>NPAAA clade</taxon>
        <taxon>Hologalegina</taxon>
        <taxon>IRL clade</taxon>
        <taxon>Trifolieae</taxon>
        <taxon>Medicago</taxon>
    </lineage>
</organism>
<dbReference type="EMBL" id="CM001219">
    <property type="protein sequence ID" value="KEH35997.1"/>
    <property type="molecule type" value="Genomic_DNA"/>
</dbReference>
<proteinExistence type="predicted"/>
<accession>A0A072V2C6</accession>
<keyword evidence="5" id="KW-1185">Reference proteome</keyword>
<reference evidence="3 5" key="1">
    <citation type="journal article" date="2011" name="Nature">
        <title>The Medicago genome provides insight into the evolution of rhizobial symbioses.</title>
        <authorList>
            <person name="Young N.D."/>
            <person name="Debelle F."/>
            <person name="Oldroyd G.E."/>
            <person name="Geurts R."/>
            <person name="Cannon S.B."/>
            <person name="Udvardi M.K."/>
            <person name="Benedito V.A."/>
            <person name="Mayer K.F."/>
            <person name="Gouzy J."/>
            <person name="Schoof H."/>
            <person name="Van de Peer Y."/>
            <person name="Proost S."/>
            <person name="Cook D.R."/>
            <person name="Meyers B.C."/>
            <person name="Spannagl M."/>
            <person name="Cheung F."/>
            <person name="De Mita S."/>
            <person name="Krishnakumar V."/>
            <person name="Gundlach H."/>
            <person name="Zhou S."/>
            <person name="Mudge J."/>
            <person name="Bharti A.K."/>
            <person name="Murray J.D."/>
            <person name="Naoumkina M.A."/>
            <person name="Rosen B."/>
            <person name="Silverstein K.A."/>
            <person name="Tang H."/>
            <person name="Rombauts S."/>
            <person name="Zhao P.X."/>
            <person name="Zhou P."/>
            <person name="Barbe V."/>
            <person name="Bardou P."/>
            <person name="Bechner M."/>
            <person name="Bellec A."/>
            <person name="Berger A."/>
            <person name="Berges H."/>
            <person name="Bidwell S."/>
            <person name="Bisseling T."/>
            <person name="Choisne N."/>
            <person name="Couloux A."/>
            <person name="Denny R."/>
            <person name="Deshpande S."/>
            <person name="Dai X."/>
            <person name="Doyle J.J."/>
            <person name="Dudez A.M."/>
            <person name="Farmer A.D."/>
            <person name="Fouteau S."/>
            <person name="Franken C."/>
            <person name="Gibelin C."/>
            <person name="Gish J."/>
            <person name="Goldstein S."/>
            <person name="Gonzalez A.J."/>
            <person name="Green P.J."/>
            <person name="Hallab A."/>
            <person name="Hartog M."/>
            <person name="Hua A."/>
            <person name="Humphray S.J."/>
            <person name="Jeong D.H."/>
            <person name="Jing Y."/>
            <person name="Jocker A."/>
            <person name="Kenton S.M."/>
            <person name="Kim D.J."/>
            <person name="Klee K."/>
            <person name="Lai H."/>
            <person name="Lang C."/>
            <person name="Lin S."/>
            <person name="Macmil S.L."/>
            <person name="Magdelenat G."/>
            <person name="Matthews L."/>
            <person name="McCorrison J."/>
            <person name="Monaghan E.L."/>
            <person name="Mun J.H."/>
            <person name="Najar F.Z."/>
            <person name="Nicholson C."/>
            <person name="Noirot C."/>
            <person name="O'Bleness M."/>
            <person name="Paule C.R."/>
            <person name="Poulain J."/>
            <person name="Prion F."/>
            <person name="Qin B."/>
            <person name="Qu C."/>
            <person name="Retzel E.F."/>
            <person name="Riddle C."/>
            <person name="Sallet E."/>
            <person name="Samain S."/>
            <person name="Samson N."/>
            <person name="Sanders I."/>
            <person name="Saurat O."/>
            <person name="Scarpelli C."/>
            <person name="Schiex T."/>
            <person name="Segurens B."/>
            <person name="Severin A.J."/>
            <person name="Sherrier D.J."/>
            <person name="Shi R."/>
            <person name="Sims S."/>
            <person name="Singer S.R."/>
            <person name="Sinharoy S."/>
            <person name="Sterck L."/>
            <person name="Viollet A."/>
            <person name="Wang B.B."/>
            <person name="Wang K."/>
            <person name="Wang M."/>
            <person name="Wang X."/>
            <person name="Warfsmann J."/>
            <person name="Weissenbach J."/>
            <person name="White D.D."/>
            <person name="White J.D."/>
            <person name="Wiley G.B."/>
            <person name="Wincker P."/>
            <person name="Xing Y."/>
            <person name="Yang L."/>
            <person name="Yao Z."/>
            <person name="Ying F."/>
            <person name="Zhai J."/>
            <person name="Zhou L."/>
            <person name="Zuber A."/>
            <person name="Denarie J."/>
            <person name="Dixon R.A."/>
            <person name="May G.D."/>
            <person name="Schwartz D.C."/>
            <person name="Rogers J."/>
            <person name="Quetier F."/>
            <person name="Town C.D."/>
            <person name="Roe B.A."/>
        </authorList>
    </citation>
    <scope>NUCLEOTIDE SEQUENCE [LARGE SCALE GENOMIC DNA]</scope>
    <source>
        <strain evidence="3">A17</strain>
        <strain evidence="4 5">cv. Jemalong A17</strain>
    </source>
</reference>
<evidence type="ECO:0000313" key="4">
    <source>
        <dbReference type="EnsemblPlants" id="KEH35997"/>
    </source>
</evidence>
<keyword evidence="1 3" id="KW-0812">Transmembrane</keyword>
<feature type="chain" id="PRO_5014500181" evidence="2">
    <location>
        <begin position="24"/>
        <end position="199"/>
    </location>
</feature>
<keyword evidence="2" id="KW-0732">Signal</keyword>
<dbReference type="HOGENOM" id="CLU_1374054_0_0_1"/>
<dbReference type="EnsemblPlants" id="KEH35997">
    <property type="protein sequence ID" value="KEH35997"/>
    <property type="gene ID" value="MTR_3g110000"/>
</dbReference>
<evidence type="ECO:0000313" key="5">
    <source>
        <dbReference type="Proteomes" id="UP000002051"/>
    </source>
</evidence>
<protein>
    <submittedName>
        <fullName evidence="3">Transmembrane protein, putative</fullName>
    </submittedName>
</protein>
<dbReference type="AlphaFoldDB" id="A0A072V2C6"/>
<sequence>MDLARFSSFLFVVLGLIVKNHDGAVVFKTCRLEEIAVESALAEDLGKSFSAGIDTVILDCKQLLNSFTIARIIHVKRCFNVEARDMAILSKTVGFKAWIGNAPTELLVSAIPMEEEHVKNQDSVSQFLVVSGCYHGAVGCCLGAIIVLLAALLLVSIAGWHLEGWRLQLFGCFLRLSAGDCAGSENLCSDVLVHMASLK</sequence>
<feature type="transmembrane region" description="Helical" evidence="1">
    <location>
        <begin position="134"/>
        <end position="160"/>
    </location>
</feature>
<evidence type="ECO:0000256" key="2">
    <source>
        <dbReference type="SAM" id="SignalP"/>
    </source>
</evidence>
<keyword evidence="1" id="KW-1133">Transmembrane helix</keyword>
<reference evidence="4" key="3">
    <citation type="submission" date="2015-04" db="UniProtKB">
        <authorList>
            <consortium name="EnsemblPlants"/>
        </authorList>
    </citation>
    <scope>IDENTIFICATION</scope>
    <source>
        <strain evidence="4">cv. Jemalong A17</strain>
    </source>
</reference>
<gene>
    <name evidence="3" type="ordered locus">MTR_3g110000</name>
</gene>
<feature type="signal peptide" evidence="2">
    <location>
        <begin position="1"/>
        <end position="23"/>
    </location>
</feature>
<evidence type="ECO:0000256" key="1">
    <source>
        <dbReference type="SAM" id="Phobius"/>
    </source>
</evidence>
<keyword evidence="1" id="KW-0472">Membrane</keyword>
<dbReference type="Proteomes" id="UP000002051">
    <property type="component" value="Chromosome 3"/>
</dbReference>
<dbReference type="PaxDb" id="3880-AES83631"/>